<evidence type="ECO:0000256" key="8">
    <source>
        <dbReference type="ARBA" id="ARBA00023077"/>
    </source>
</evidence>
<dbReference type="RefSeq" id="WP_022611117.1">
    <property type="nucleotide sequence ID" value="NZ_LK391965.1"/>
</dbReference>
<dbReference type="InterPro" id="IPR010949">
    <property type="entry name" value="TonB_Hb/transfer/lactofer_rcpt"/>
</dbReference>
<evidence type="ECO:0000256" key="2">
    <source>
        <dbReference type="ARBA" id="ARBA00008143"/>
    </source>
</evidence>
<dbReference type="Pfam" id="PF07715">
    <property type="entry name" value="Plug"/>
    <property type="match status" value="1"/>
</dbReference>
<evidence type="ECO:0000256" key="3">
    <source>
        <dbReference type="ARBA" id="ARBA00022448"/>
    </source>
</evidence>
<keyword evidence="9 12" id="KW-0472">Membrane</keyword>
<dbReference type="InterPro" id="IPR012910">
    <property type="entry name" value="Plug_dom"/>
</dbReference>
<dbReference type="Gene3D" id="2.170.130.10">
    <property type="entry name" value="TonB-dependent receptor, plug domain"/>
    <property type="match status" value="1"/>
</dbReference>
<evidence type="ECO:0000256" key="6">
    <source>
        <dbReference type="ARBA" id="ARBA00022729"/>
    </source>
</evidence>
<sequence length="704" mass="77673">MSQPNFKKPLLTASILIALSAPTLANEQVDETVVVTATKTNQALEDVAASVAVITDAEIESNMSNNIADVFDYTPGVTIENAGRQGIQGINIRGLSGNRVQIVVDGVIQPDQYDPGGDFIRSGRLNFDPEMLKSVEVVKGSASSLYGSDAIAGIVAFSTKSASDFLEPTGDDFGGYVKLGYHSADKTFSESVALANRSGSLESLVAYTRKDGNELNNFGEPDNQDYSSDNLLVKLGYDLNESHSFEVRGSYVKGDTKTDVTNKSYKPYKGHDVSDSQSFGIKHTWNANLALFDNLVWHVDWVSQKEKSDTHRTKISNGNVQHKDYIYRERGFQGEIQSDKFISGESIDHFIVYGVSFKNKDIHNQNDEINSIGADKTVYYMPNAKEQRYGAFLQDDMLMLDGKLRLTPGIRFDSYNTDPNGNVATGNSGGYTPDSYTKYSDSAVTGRVGAVYELNQTHKAFAQVSQGFRAPNFKELFYSFSNLNSPFFKYKNIPNPDLKAETSISYELGLRSSFENADTEFVVFYNDYDNFIESKTVQAGGGPVPHVFQHVNVDKATIKGVELSSKQNLSAVLGLPEGFKSGIAGVYTEGSDGEGERLDSVNPWQALAKLNYDSPSDSWGTSLKMVYTASKKTSSSPSFDMTSATIFDVTGYYKPTQDLTLRAGIFNLTDRQYYNWNDVRSLSAEDVNRSQPERNFAITAKYDF</sequence>
<dbReference type="GO" id="GO:0015344">
    <property type="term" value="F:siderophore uptake transmembrane transporter activity"/>
    <property type="evidence" value="ECO:0007669"/>
    <property type="project" value="TreeGrafter"/>
</dbReference>
<dbReference type="PANTHER" id="PTHR30069">
    <property type="entry name" value="TONB-DEPENDENT OUTER MEMBRANE RECEPTOR"/>
    <property type="match status" value="1"/>
</dbReference>
<dbReference type="Pfam" id="PF00593">
    <property type="entry name" value="TonB_dep_Rec_b-barrel"/>
    <property type="match status" value="1"/>
</dbReference>
<comment type="caution">
    <text evidence="17">The sequence shown here is derived from an EMBL/GenBank/DDBJ whole genome shotgun (WGS) entry which is preliminary data.</text>
</comment>
<keyword evidence="10 17" id="KW-0675">Receptor</keyword>
<keyword evidence="4 12" id="KW-1134">Transmembrane beta strand</keyword>
<dbReference type="PROSITE" id="PS52016">
    <property type="entry name" value="TONB_DEPENDENT_REC_3"/>
    <property type="match status" value="1"/>
</dbReference>
<dbReference type="InterPro" id="IPR036942">
    <property type="entry name" value="Beta-barrel_TonB_sf"/>
</dbReference>
<feature type="short sequence motif" description="TonB box" evidence="13">
    <location>
        <begin position="32"/>
        <end position="38"/>
    </location>
</feature>
<dbReference type="PROSITE" id="PS00430">
    <property type="entry name" value="TONB_DEPENDENT_REC_1"/>
    <property type="match status" value="1"/>
</dbReference>
<keyword evidence="5 12" id="KW-0812">Transmembrane</keyword>
<organism evidence="17 18">
    <name type="scientific">Vibrio nigripulchritudo SOn1</name>
    <dbReference type="NCBI Taxonomy" id="1238450"/>
    <lineage>
        <taxon>Bacteria</taxon>
        <taxon>Pseudomonadati</taxon>
        <taxon>Pseudomonadota</taxon>
        <taxon>Gammaproteobacteria</taxon>
        <taxon>Vibrionales</taxon>
        <taxon>Vibrionaceae</taxon>
        <taxon>Vibrio</taxon>
    </lineage>
</organism>
<evidence type="ECO:0000256" key="10">
    <source>
        <dbReference type="ARBA" id="ARBA00023170"/>
    </source>
</evidence>
<dbReference type="AlphaFoldDB" id="A0AAV2VM86"/>
<dbReference type="GO" id="GO:0009279">
    <property type="term" value="C:cell outer membrane"/>
    <property type="evidence" value="ECO:0007669"/>
    <property type="project" value="UniProtKB-SubCell"/>
</dbReference>
<evidence type="ECO:0000313" key="17">
    <source>
        <dbReference type="EMBL" id="CCO45750.1"/>
    </source>
</evidence>
<evidence type="ECO:0000259" key="15">
    <source>
        <dbReference type="Pfam" id="PF00593"/>
    </source>
</evidence>
<dbReference type="Gene3D" id="2.40.170.20">
    <property type="entry name" value="TonB-dependent receptor, beta-barrel domain"/>
    <property type="match status" value="1"/>
</dbReference>
<dbReference type="EMBL" id="CAOF01000064">
    <property type="protein sequence ID" value="CCO45750.1"/>
    <property type="molecule type" value="Genomic_DNA"/>
</dbReference>
<evidence type="ECO:0000256" key="9">
    <source>
        <dbReference type="ARBA" id="ARBA00023136"/>
    </source>
</evidence>
<evidence type="ECO:0000256" key="7">
    <source>
        <dbReference type="ARBA" id="ARBA00023065"/>
    </source>
</evidence>
<dbReference type="PANTHER" id="PTHR30069:SF29">
    <property type="entry name" value="HEMOGLOBIN AND HEMOGLOBIN-HAPTOGLOBIN-BINDING PROTEIN 1-RELATED"/>
    <property type="match status" value="1"/>
</dbReference>
<evidence type="ECO:0000256" key="11">
    <source>
        <dbReference type="ARBA" id="ARBA00023237"/>
    </source>
</evidence>
<comment type="subcellular location">
    <subcellularLocation>
        <location evidence="1 12">Cell outer membrane</location>
        <topology evidence="1 12">Multi-pass membrane protein</topology>
    </subcellularLocation>
</comment>
<evidence type="ECO:0000256" key="1">
    <source>
        <dbReference type="ARBA" id="ARBA00004571"/>
    </source>
</evidence>
<protein>
    <submittedName>
        <fullName evidence="17">Heme receptor</fullName>
    </submittedName>
</protein>
<dbReference type="GO" id="GO:0015232">
    <property type="term" value="F:heme transmembrane transporter activity"/>
    <property type="evidence" value="ECO:0007669"/>
    <property type="project" value="InterPro"/>
</dbReference>
<reference evidence="17 18" key="1">
    <citation type="journal article" date="2013" name="ISME J.">
        <title>Comparative genomics of pathogenic lineages of Vibrio nigripulchritudo identifies virulence-associated traits.</title>
        <authorList>
            <person name="Goudenege D."/>
            <person name="Labreuche Y."/>
            <person name="Krin E."/>
            <person name="Ansquer D."/>
            <person name="Mangenot S."/>
            <person name="Calteau A."/>
            <person name="Medigue C."/>
            <person name="Mazel D."/>
            <person name="Polz M.F."/>
            <person name="Le Roux F."/>
        </authorList>
    </citation>
    <scope>NUCLEOTIDE SEQUENCE [LARGE SCALE GENOMIC DNA]</scope>
    <source>
        <strain evidence="17 18">SOn1</strain>
    </source>
</reference>
<evidence type="ECO:0000256" key="5">
    <source>
        <dbReference type="ARBA" id="ARBA00022692"/>
    </source>
</evidence>
<dbReference type="NCBIfam" id="TIGR01786">
    <property type="entry name" value="TonB-hemlactrns"/>
    <property type="match status" value="1"/>
</dbReference>
<name>A0AAV2VM86_9VIBR</name>
<evidence type="ECO:0000313" key="18">
    <source>
        <dbReference type="Proteomes" id="UP000018211"/>
    </source>
</evidence>
<evidence type="ECO:0000256" key="13">
    <source>
        <dbReference type="PROSITE-ProRule" id="PRU10143"/>
    </source>
</evidence>
<evidence type="ECO:0000256" key="14">
    <source>
        <dbReference type="SAM" id="SignalP"/>
    </source>
</evidence>
<keyword evidence="8 13" id="KW-0798">TonB box</keyword>
<dbReference type="CDD" id="cd01347">
    <property type="entry name" value="ligand_gated_channel"/>
    <property type="match status" value="1"/>
</dbReference>
<feature type="signal peptide" evidence="14">
    <location>
        <begin position="1"/>
        <end position="25"/>
    </location>
</feature>
<dbReference type="SUPFAM" id="SSF56935">
    <property type="entry name" value="Porins"/>
    <property type="match status" value="1"/>
</dbReference>
<comment type="similarity">
    <text evidence="2">Belongs to the TonB-dependent receptor family. Hemoglobin/haptoglobin binding protein subfamily.</text>
</comment>
<dbReference type="InterPro" id="IPR000531">
    <property type="entry name" value="Beta-barrel_TonB"/>
</dbReference>
<feature type="domain" description="TonB-dependent receptor plug" evidence="16">
    <location>
        <begin position="44"/>
        <end position="154"/>
    </location>
</feature>
<dbReference type="InterPro" id="IPR039426">
    <property type="entry name" value="TonB-dep_rcpt-like"/>
</dbReference>
<evidence type="ECO:0000259" key="16">
    <source>
        <dbReference type="Pfam" id="PF07715"/>
    </source>
</evidence>
<keyword evidence="6 14" id="KW-0732">Signal</keyword>
<dbReference type="InterPro" id="IPR010916">
    <property type="entry name" value="TonB_box_CS"/>
</dbReference>
<keyword evidence="11 12" id="KW-0998">Cell outer membrane</keyword>
<feature type="chain" id="PRO_5043842162" evidence="14">
    <location>
        <begin position="26"/>
        <end position="704"/>
    </location>
</feature>
<dbReference type="InterPro" id="IPR011276">
    <property type="entry name" value="TonB_haem/Hb_rcpt"/>
</dbReference>
<proteinExistence type="inferred from homology"/>
<evidence type="ECO:0000256" key="4">
    <source>
        <dbReference type="ARBA" id="ARBA00022452"/>
    </source>
</evidence>
<keyword evidence="3 12" id="KW-0813">Transport</keyword>
<dbReference type="InterPro" id="IPR037066">
    <property type="entry name" value="Plug_dom_sf"/>
</dbReference>
<keyword evidence="7" id="KW-0406">Ion transport</keyword>
<dbReference type="NCBIfam" id="TIGR01785">
    <property type="entry name" value="TonB-hemin"/>
    <property type="match status" value="1"/>
</dbReference>
<gene>
    <name evidence="17" type="primary">hutA</name>
    <name evidence="17" type="ORF">VIBNISOn1_1560010</name>
</gene>
<evidence type="ECO:0000256" key="12">
    <source>
        <dbReference type="PROSITE-ProRule" id="PRU01360"/>
    </source>
</evidence>
<accession>A0AAV2VM86</accession>
<dbReference type="Proteomes" id="UP000018211">
    <property type="component" value="Unassembled WGS sequence"/>
</dbReference>
<feature type="domain" description="TonB-dependent receptor-like beta-barrel" evidence="15">
    <location>
        <begin position="171"/>
        <end position="668"/>
    </location>
</feature>
<dbReference type="GO" id="GO:0044718">
    <property type="term" value="P:siderophore transmembrane transport"/>
    <property type="evidence" value="ECO:0007669"/>
    <property type="project" value="TreeGrafter"/>
</dbReference>